<dbReference type="Proteomes" id="UP000012043">
    <property type="component" value="Unassembled WGS sequence"/>
</dbReference>
<gene>
    <name evidence="1" type="ORF">AEST_25250</name>
</gene>
<dbReference type="RefSeq" id="WP_008609475.1">
    <property type="nucleotide sequence ID" value="NZ_ALAB01000029.1"/>
</dbReference>
<sequence>MKAVLLPHAPTTLPSALTVGIVHNASLNAGTLQHAVSQLTAALVNSAPIDCFIGSSTTPALYWFAAKHCLPQAQLLCSQDTAEWVNLNDGAVVTFNSEPPANVNQAAPETTNAAQPAATIAAEQPEPQKPQQATLPKQLLDNIFRFFVWGKEEAERLLLQAKEQYASQPEALQLLDKVARQGKHAIMLEAGLKKLWQSGADASEIEHWLGKQQQQSGRIKAHLAITAKKLREEQQKQNQKWRANKGYKLSLPHYQLNNNLHHQNLRALSPSPHWQLIVDETGTEFNQQALELNQTAQELGRIVALALPQNANLPSLEKPFHAKDEPLEKIEPLVARLLESNSGIFGSTVQDISTYSWIGAIQQHIRWALLMLPIQGPTRVQAFIEQRAPYTDSTQLQALCDSLENELKLLAPERFAQLHLTLEIMQKDHPFNGYVDTIANLWGSPSQEKRKLLARTLWRDQCLLQNTALDNIERFYHKVSYQDQLAAADWFQLCNLLSSEPEHSFLQYLSQQQLTATKANPSQWQQYLQEVHYRVSSKNFTPAGLKQALDWLALAAGEYALPKTLQLQHLSLQQAAANHFGACEPQKMQHTLQLATALRDEIPAQACEALLRVAITATHAYDFNSAIPFLQDWLAQPIAVPGLLNHAKLHSTMGQLAAFKGDYTAAEHSFSAAIAGFGKLSDPVQAEKEITQTQTYQAISWLDHAQPKADEAILSLLALGPQLETGKAFTALARSGNSERFRHYLLLRYLLARPELTEARQAYLQAEPNWQTDSAHPWMLINAYRAWLLVSSGNSSLATGYLQQAIDDCEAAGSTLLIWMGQVLATLGQSLGLNCALDKQPNWPAYLPTNKLAALSNAKDDQGRLQALNQLLPFNFH</sequence>
<evidence type="ECO:0000313" key="2">
    <source>
        <dbReference type="Proteomes" id="UP000012043"/>
    </source>
</evidence>
<name>J2IBV0_9ALTE</name>
<comment type="caution">
    <text evidence="1">The sequence shown here is derived from an EMBL/GenBank/DDBJ whole genome shotgun (WGS) entry which is preliminary data.</text>
</comment>
<accession>J2IBV0</accession>
<keyword evidence="2" id="KW-1185">Reference proteome</keyword>
<organism evidence="1 2">
    <name type="scientific">Alishewanella aestuarii B11</name>
    <dbReference type="NCBI Taxonomy" id="1197174"/>
    <lineage>
        <taxon>Bacteria</taxon>
        <taxon>Pseudomonadati</taxon>
        <taxon>Pseudomonadota</taxon>
        <taxon>Gammaproteobacteria</taxon>
        <taxon>Alteromonadales</taxon>
        <taxon>Alteromonadaceae</taxon>
        <taxon>Alishewanella</taxon>
    </lineage>
</organism>
<protein>
    <submittedName>
        <fullName evidence="1">Uncharacterized protein</fullName>
    </submittedName>
</protein>
<dbReference type="SUPFAM" id="SSF48452">
    <property type="entry name" value="TPR-like"/>
    <property type="match status" value="1"/>
</dbReference>
<dbReference type="EMBL" id="ALAB01000029">
    <property type="protein sequence ID" value="EJI84592.1"/>
    <property type="molecule type" value="Genomic_DNA"/>
</dbReference>
<proteinExistence type="predicted"/>
<dbReference type="PATRIC" id="fig|1197174.4.peg.2469"/>
<reference evidence="1 2" key="1">
    <citation type="journal article" date="2012" name="J. Bacteriol.">
        <title>Genome Sequence of Pectin-Degrading Alishewanella aestuarii Strain B11T, Isolated from Tidal Flat Sediment.</title>
        <authorList>
            <person name="Jung J."/>
            <person name="Choi S."/>
            <person name="Chun J."/>
            <person name="Park W."/>
        </authorList>
    </citation>
    <scope>NUCLEOTIDE SEQUENCE [LARGE SCALE GENOMIC DNA]</scope>
    <source>
        <strain evidence="1 2">B11</strain>
    </source>
</reference>
<dbReference type="InterPro" id="IPR011990">
    <property type="entry name" value="TPR-like_helical_dom_sf"/>
</dbReference>
<evidence type="ECO:0000313" key="1">
    <source>
        <dbReference type="EMBL" id="EJI84592.1"/>
    </source>
</evidence>
<dbReference type="AlphaFoldDB" id="J2IBV0"/>